<feature type="transmembrane region" description="Helical" evidence="1">
    <location>
        <begin position="15"/>
        <end position="35"/>
    </location>
</feature>
<keyword evidence="1" id="KW-0472">Membrane</keyword>
<proteinExistence type="predicted"/>
<dbReference type="AlphaFoldDB" id="F6EQ83"/>
<evidence type="ECO:0000313" key="2">
    <source>
        <dbReference type="EMBL" id="AEF39506.1"/>
    </source>
</evidence>
<dbReference type="eggNOG" id="COG4325">
    <property type="taxonomic scope" value="Bacteria"/>
</dbReference>
<feature type="transmembrane region" description="Helical" evidence="1">
    <location>
        <begin position="87"/>
        <end position="109"/>
    </location>
</feature>
<sequence>MADWFTERIVDSGRLPLFFLMVAFALTFLFIRFSTRMIRAQVSWWPGNVTPGGLHIHHSVFGLVMMLISGFLLIASASYDTSVTDNILAALFGIGAALVLDEFAMLLHLRDDYWTQEGRESIDAVFVAFAITVLFVLGIHPLGLSGDFARYDEQRTAAVLAISISVLAVQYGLAAVTLLKGKVWSGLFGLFLPPLLLVGAIRLSRPAAPWARWFYRPESRKQARAEAREKRFRQPAVRAKIAVEQALAGKFDLADPSADDTDARRDKEKH</sequence>
<dbReference type="Proteomes" id="UP000009235">
    <property type="component" value="Chromosome"/>
</dbReference>
<organism evidence="2 3">
    <name type="scientific">Hoyosella subflava (strain DSM 45089 / JCM 17490 / NBRC 109087 / DQS3-9A1)</name>
    <name type="common">Amycolicicoccus subflavus</name>
    <dbReference type="NCBI Taxonomy" id="443218"/>
    <lineage>
        <taxon>Bacteria</taxon>
        <taxon>Bacillati</taxon>
        <taxon>Actinomycetota</taxon>
        <taxon>Actinomycetes</taxon>
        <taxon>Mycobacteriales</taxon>
        <taxon>Hoyosellaceae</taxon>
        <taxon>Hoyosella</taxon>
    </lineage>
</organism>
<protein>
    <submittedName>
        <fullName evidence="2">Hypothetical membrane protein</fullName>
    </submittedName>
</protein>
<dbReference type="STRING" id="443218.AS9A_1054"/>
<feature type="transmembrane region" description="Helical" evidence="1">
    <location>
        <begin position="156"/>
        <end position="177"/>
    </location>
</feature>
<name>F6EQ83_HOYSD</name>
<dbReference type="RefSeq" id="WP_013805855.1">
    <property type="nucleotide sequence ID" value="NC_015564.1"/>
</dbReference>
<reference evidence="2 3" key="1">
    <citation type="journal article" date="2011" name="J. Bacteriol.">
        <title>Complete genome sequence of Amycolicicoccus subflavus DQS3-9A1T, an actinomycete isolated from crude oil-polluted soil.</title>
        <authorList>
            <person name="Cai M."/>
            <person name="Chen W.M."/>
            <person name="Nie Y."/>
            <person name="Chi C.Q."/>
            <person name="Wang Y.N."/>
            <person name="Tang Y.Q."/>
            <person name="Li G.Y."/>
            <person name="Wu X.L."/>
        </authorList>
    </citation>
    <scope>NUCLEOTIDE SEQUENCE [LARGE SCALE GENOMIC DNA]</scope>
    <source>
        <strain evidence="3">DSM 45089 / DQS3-9A1</strain>
    </source>
</reference>
<dbReference type="HOGENOM" id="CLU_067076_0_0_11"/>
<keyword evidence="3" id="KW-1185">Reference proteome</keyword>
<evidence type="ECO:0000313" key="3">
    <source>
        <dbReference type="Proteomes" id="UP000009235"/>
    </source>
</evidence>
<dbReference type="KEGG" id="asd:AS9A_1054"/>
<keyword evidence="1" id="KW-1133">Transmembrane helix</keyword>
<gene>
    <name evidence="2" type="ordered locus">AS9A_1054</name>
</gene>
<dbReference type="EMBL" id="CP002786">
    <property type="protein sequence ID" value="AEF39506.1"/>
    <property type="molecule type" value="Genomic_DNA"/>
</dbReference>
<evidence type="ECO:0000256" key="1">
    <source>
        <dbReference type="SAM" id="Phobius"/>
    </source>
</evidence>
<feature type="transmembrane region" description="Helical" evidence="1">
    <location>
        <begin position="121"/>
        <end position="144"/>
    </location>
</feature>
<feature type="transmembrane region" description="Helical" evidence="1">
    <location>
        <begin position="55"/>
        <end position="75"/>
    </location>
</feature>
<dbReference type="OrthoDB" id="8535577at2"/>
<keyword evidence="1" id="KW-0812">Transmembrane</keyword>
<accession>F6EQ83</accession>
<feature type="transmembrane region" description="Helical" evidence="1">
    <location>
        <begin position="183"/>
        <end position="203"/>
    </location>
</feature>